<evidence type="ECO:0000256" key="1">
    <source>
        <dbReference type="SAM" id="MobiDB-lite"/>
    </source>
</evidence>
<accession>A0ABP6XFA4</accession>
<protein>
    <recommendedName>
        <fullName evidence="4">DUF721 domain-containing protein</fullName>
    </recommendedName>
</protein>
<comment type="caution">
    <text evidence="2">The sequence shown here is derived from an EMBL/GenBank/DDBJ whole genome shotgun (WGS) entry which is preliminary data.</text>
</comment>
<feature type="region of interest" description="Disordered" evidence="1">
    <location>
        <begin position="170"/>
        <end position="189"/>
    </location>
</feature>
<dbReference type="EMBL" id="BAAAYR010000002">
    <property type="protein sequence ID" value="GAA3565393.1"/>
    <property type="molecule type" value="Genomic_DNA"/>
</dbReference>
<dbReference type="Pfam" id="PF05258">
    <property type="entry name" value="DciA"/>
    <property type="match status" value="1"/>
</dbReference>
<evidence type="ECO:0000313" key="3">
    <source>
        <dbReference type="Proteomes" id="UP001500767"/>
    </source>
</evidence>
<dbReference type="Proteomes" id="UP001500767">
    <property type="component" value="Unassembled WGS sequence"/>
</dbReference>
<keyword evidence="3" id="KW-1185">Reference proteome</keyword>
<evidence type="ECO:0000313" key="2">
    <source>
        <dbReference type="EMBL" id="GAA3565393.1"/>
    </source>
</evidence>
<reference evidence="3" key="1">
    <citation type="journal article" date="2019" name="Int. J. Syst. Evol. Microbiol.">
        <title>The Global Catalogue of Microorganisms (GCM) 10K type strain sequencing project: providing services to taxonomists for standard genome sequencing and annotation.</title>
        <authorList>
            <consortium name="The Broad Institute Genomics Platform"/>
            <consortium name="The Broad Institute Genome Sequencing Center for Infectious Disease"/>
            <person name="Wu L."/>
            <person name="Ma J."/>
        </authorList>
    </citation>
    <scope>NUCLEOTIDE SEQUENCE [LARGE SCALE GENOMIC DNA]</scope>
    <source>
        <strain evidence="3">JCM 16540</strain>
    </source>
</reference>
<name>A0ABP6XFA4_9ACTN</name>
<proteinExistence type="predicted"/>
<feature type="region of interest" description="Disordered" evidence="1">
    <location>
        <begin position="1"/>
        <end position="75"/>
    </location>
</feature>
<organism evidence="2 3">
    <name type="scientific">Microlunatus spumicola</name>
    <dbReference type="NCBI Taxonomy" id="81499"/>
    <lineage>
        <taxon>Bacteria</taxon>
        <taxon>Bacillati</taxon>
        <taxon>Actinomycetota</taxon>
        <taxon>Actinomycetes</taxon>
        <taxon>Propionibacteriales</taxon>
        <taxon>Propionibacteriaceae</taxon>
        <taxon>Microlunatus</taxon>
    </lineage>
</organism>
<sequence length="189" mass="20480">MTEPDGTRPDGPADEPVPAEPEAEPHDPTGLSLARDTARALGARGRRRRPPTGTTPRRSVDPVSSGAHADDRDPQTLSRAVHRLIDAKGWAADVNVRTLLARWALLVGPTLAAHSRPERYADAELTVRTDSTAWATQLRQMAPQLVAMLNEQLGTDTVRLVRVLGPDAPSWKHGGRSVRDGRGPRDTYG</sequence>
<evidence type="ECO:0008006" key="4">
    <source>
        <dbReference type="Google" id="ProtNLM"/>
    </source>
</evidence>
<dbReference type="InterPro" id="IPR007922">
    <property type="entry name" value="DciA-like"/>
</dbReference>
<dbReference type="PANTHER" id="PTHR36456:SF1">
    <property type="entry name" value="UPF0232 PROTEIN SCO3875"/>
    <property type="match status" value="1"/>
</dbReference>
<feature type="compositionally biased region" description="Basic and acidic residues" evidence="1">
    <location>
        <begin position="177"/>
        <end position="189"/>
    </location>
</feature>
<dbReference type="PANTHER" id="PTHR36456">
    <property type="entry name" value="UPF0232 PROTEIN SCO3875"/>
    <property type="match status" value="1"/>
</dbReference>
<dbReference type="RefSeq" id="WP_204910677.1">
    <property type="nucleotide sequence ID" value="NZ_BAAAYR010000002.1"/>
</dbReference>
<gene>
    <name evidence="2" type="ORF">GCM10022197_21500</name>
</gene>